<reference evidence="10 11" key="1">
    <citation type="submission" date="2015-01" db="EMBL/GenBank/DDBJ databases">
        <title>The Genome Sequence of Exophiala oligosperma CBS72588.</title>
        <authorList>
            <consortium name="The Broad Institute Genomics Platform"/>
            <person name="Cuomo C."/>
            <person name="de Hoog S."/>
            <person name="Gorbushina A."/>
            <person name="Stielow B."/>
            <person name="Teixiera M."/>
            <person name="Abouelleil A."/>
            <person name="Chapman S.B."/>
            <person name="Priest M."/>
            <person name="Young S.K."/>
            <person name="Wortman J."/>
            <person name="Nusbaum C."/>
            <person name="Birren B."/>
        </authorList>
    </citation>
    <scope>NUCLEOTIDE SEQUENCE [LARGE SCALE GENOMIC DNA]</scope>
    <source>
        <strain evidence="10 11">CBS 72588</strain>
    </source>
</reference>
<evidence type="ECO:0000256" key="7">
    <source>
        <dbReference type="RuleBase" id="RU003346"/>
    </source>
</evidence>
<evidence type="ECO:0000256" key="1">
    <source>
        <dbReference type="ARBA" id="ARBA00004141"/>
    </source>
</evidence>
<dbReference type="NCBIfam" id="TIGR00879">
    <property type="entry name" value="SP"/>
    <property type="match status" value="1"/>
</dbReference>
<organism evidence="10 11">
    <name type="scientific">Exophiala oligosperma</name>
    <dbReference type="NCBI Taxonomy" id="215243"/>
    <lineage>
        <taxon>Eukaryota</taxon>
        <taxon>Fungi</taxon>
        <taxon>Dikarya</taxon>
        <taxon>Ascomycota</taxon>
        <taxon>Pezizomycotina</taxon>
        <taxon>Eurotiomycetes</taxon>
        <taxon>Chaetothyriomycetidae</taxon>
        <taxon>Chaetothyriales</taxon>
        <taxon>Herpotrichiellaceae</taxon>
        <taxon>Exophiala</taxon>
    </lineage>
</organism>
<comment type="subcellular location">
    <subcellularLocation>
        <location evidence="1">Membrane</location>
        <topology evidence="1">Multi-pass membrane protein</topology>
    </subcellularLocation>
</comment>
<evidence type="ECO:0000256" key="4">
    <source>
        <dbReference type="ARBA" id="ARBA00022692"/>
    </source>
</evidence>
<name>A0A0D2B0D8_9EURO</name>
<dbReference type="GO" id="GO:0016020">
    <property type="term" value="C:membrane"/>
    <property type="evidence" value="ECO:0007669"/>
    <property type="project" value="UniProtKB-SubCell"/>
</dbReference>
<dbReference type="InterPro" id="IPR020846">
    <property type="entry name" value="MFS_dom"/>
</dbReference>
<feature type="transmembrane region" description="Helical" evidence="8">
    <location>
        <begin position="428"/>
        <end position="449"/>
    </location>
</feature>
<dbReference type="InterPro" id="IPR003663">
    <property type="entry name" value="Sugar/inositol_transpt"/>
</dbReference>
<dbReference type="Gene3D" id="1.20.1250.20">
    <property type="entry name" value="MFS general substrate transporter like domains"/>
    <property type="match status" value="1"/>
</dbReference>
<feature type="domain" description="Major facilitator superfamily (MFS) profile" evidence="9">
    <location>
        <begin position="26"/>
        <end position="483"/>
    </location>
</feature>
<dbReference type="Pfam" id="PF00083">
    <property type="entry name" value="Sugar_tr"/>
    <property type="match status" value="1"/>
</dbReference>
<dbReference type="SUPFAM" id="SSF103473">
    <property type="entry name" value="MFS general substrate transporter"/>
    <property type="match status" value="1"/>
</dbReference>
<feature type="transmembrane region" description="Helical" evidence="8">
    <location>
        <begin position="291"/>
        <end position="313"/>
    </location>
</feature>
<dbReference type="OrthoDB" id="508119at2759"/>
<dbReference type="InterPro" id="IPR036259">
    <property type="entry name" value="MFS_trans_sf"/>
</dbReference>
<feature type="transmembrane region" description="Helical" evidence="8">
    <location>
        <begin position="165"/>
        <end position="188"/>
    </location>
</feature>
<evidence type="ECO:0000256" key="6">
    <source>
        <dbReference type="ARBA" id="ARBA00023136"/>
    </source>
</evidence>
<feature type="transmembrane region" description="Helical" evidence="8">
    <location>
        <begin position="461"/>
        <end position="480"/>
    </location>
</feature>
<evidence type="ECO:0000256" key="2">
    <source>
        <dbReference type="ARBA" id="ARBA00010992"/>
    </source>
</evidence>
<protein>
    <recommendedName>
        <fullName evidence="9">Major facilitator superfamily (MFS) profile domain-containing protein</fullName>
    </recommendedName>
</protein>
<dbReference type="AlphaFoldDB" id="A0A0D2B0D8"/>
<evidence type="ECO:0000313" key="10">
    <source>
        <dbReference type="EMBL" id="KIW45516.1"/>
    </source>
</evidence>
<feature type="transmembrane region" description="Helical" evidence="8">
    <location>
        <begin position="333"/>
        <end position="351"/>
    </location>
</feature>
<dbReference type="VEuPathDB" id="FungiDB:PV06_03902"/>
<keyword evidence="11" id="KW-1185">Reference proteome</keyword>
<evidence type="ECO:0000256" key="3">
    <source>
        <dbReference type="ARBA" id="ARBA00022448"/>
    </source>
</evidence>
<dbReference type="PROSITE" id="PS50850">
    <property type="entry name" value="MFS"/>
    <property type="match status" value="1"/>
</dbReference>
<evidence type="ECO:0000259" key="9">
    <source>
        <dbReference type="PROSITE" id="PS50850"/>
    </source>
</evidence>
<evidence type="ECO:0000256" key="5">
    <source>
        <dbReference type="ARBA" id="ARBA00022989"/>
    </source>
</evidence>
<dbReference type="HOGENOM" id="CLU_001265_30_12_1"/>
<evidence type="ECO:0000256" key="8">
    <source>
        <dbReference type="SAM" id="Phobius"/>
    </source>
</evidence>
<feature type="transmembrane region" description="Helical" evidence="8">
    <location>
        <begin position="20"/>
        <end position="39"/>
    </location>
</feature>
<dbReference type="InterPro" id="IPR005829">
    <property type="entry name" value="Sugar_transporter_CS"/>
</dbReference>
<dbReference type="GO" id="GO:0005351">
    <property type="term" value="F:carbohydrate:proton symporter activity"/>
    <property type="evidence" value="ECO:0007669"/>
    <property type="project" value="TreeGrafter"/>
</dbReference>
<dbReference type="InterPro" id="IPR050360">
    <property type="entry name" value="MFS_Sugar_Transporters"/>
</dbReference>
<dbReference type="InterPro" id="IPR005828">
    <property type="entry name" value="MFS_sugar_transport-like"/>
</dbReference>
<dbReference type="PROSITE" id="PS00216">
    <property type="entry name" value="SUGAR_TRANSPORT_1"/>
    <property type="match status" value="1"/>
</dbReference>
<keyword evidence="6 8" id="KW-0472">Membrane</keyword>
<keyword evidence="3 7" id="KW-0813">Transport</keyword>
<dbReference type="GeneID" id="27355976"/>
<sequence>MPAVMHVTQHAQPGPRERLVPYYLLAVMVIACGGIPKGYDEGGYSSSVSLESFKEDFNLVKSHWKGNATGLANRTANITSFGVLGAASGCVIALLLDSFHWGRLASWRAYAAVWASGLFIQIFSSGIYGLLLFGRIWGGLGAGALTVVTPIYLSEVTPARSRGWIVSLYMVFLLSFLSLGFFISYAASKSMPATREQYRLVQSIPLIPMGVAFICSFWLYETPRWLVTRNRTPEAREVLARLTGLSIDDPALVANFDSLHQQILANEIDRQERSTKDLFREILSRRYRGRFLLALAMQAFGQWSGGNGITYYIPTIFQYAGITGDSVALVASGAYGIVKLLASTLTAFFLVDRMGRRPLFIAGLALQTVTHVYMAVYMGEQPGSGQNHAASNAAIASVFIYAFGWSIGLCILQSIYATEIFPTRLRGICYAITMALHWFFQFAVVRVTPNMLVSLHVWGAYVFWAAVCGTGLVVLGLWAPETKRVPLESMDELFQGPWYKTWKAKATREAADGSLEIENVHEITEKVKQGAQMQHVEGSDVDLEKR</sequence>
<feature type="transmembrane region" description="Helical" evidence="8">
    <location>
        <begin position="358"/>
        <end position="378"/>
    </location>
</feature>
<keyword evidence="4 8" id="KW-0812">Transmembrane</keyword>
<evidence type="ECO:0000313" key="11">
    <source>
        <dbReference type="Proteomes" id="UP000053342"/>
    </source>
</evidence>
<dbReference type="Proteomes" id="UP000053342">
    <property type="component" value="Unassembled WGS sequence"/>
</dbReference>
<comment type="similarity">
    <text evidence="2 7">Belongs to the major facilitator superfamily. Sugar transporter (TC 2.A.1.1) family.</text>
</comment>
<feature type="transmembrane region" description="Helical" evidence="8">
    <location>
        <begin position="136"/>
        <end position="153"/>
    </location>
</feature>
<dbReference type="PRINTS" id="PR00171">
    <property type="entry name" value="SUGRTRNSPORT"/>
</dbReference>
<dbReference type="RefSeq" id="XP_016265732.1">
    <property type="nucleotide sequence ID" value="XM_016404727.1"/>
</dbReference>
<feature type="transmembrane region" description="Helical" evidence="8">
    <location>
        <begin position="78"/>
        <end position="97"/>
    </location>
</feature>
<dbReference type="PANTHER" id="PTHR48022:SF43">
    <property type="entry name" value="QUINATE TRANSPORTER, PUTATIVE (AFU_ORTHOLOGUE AFUA_1G16230)-RELATED"/>
    <property type="match status" value="1"/>
</dbReference>
<feature type="transmembrane region" description="Helical" evidence="8">
    <location>
        <begin position="109"/>
        <end position="130"/>
    </location>
</feature>
<feature type="transmembrane region" description="Helical" evidence="8">
    <location>
        <begin position="398"/>
        <end position="416"/>
    </location>
</feature>
<feature type="transmembrane region" description="Helical" evidence="8">
    <location>
        <begin position="200"/>
        <end position="220"/>
    </location>
</feature>
<keyword evidence="5 8" id="KW-1133">Transmembrane helix</keyword>
<proteinExistence type="inferred from homology"/>
<dbReference type="PANTHER" id="PTHR48022">
    <property type="entry name" value="PLASTIDIC GLUCOSE TRANSPORTER 4"/>
    <property type="match status" value="1"/>
</dbReference>
<gene>
    <name evidence="10" type="ORF">PV06_03902</name>
</gene>
<accession>A0A0D2B0D8</accession>
<dbReference type="EMBL" id="KN847334">
    <property type="protein sequence ID" value="KIW45516.1"/>
    <property type="molecule type" value="Genomic_DNA"/>
</dbReference>